<organism evidence="1 2">
    <name type="scientific">Brevibacillus laterosporus LMG 15441</name>
    <dbReference type="NCBI Taxonomy" id="1042163"/>
    <lineage>
        <taxon>Bacteria</taxon>
        <taxon>Bacillati</taxon>
        <taxon>Bacillota</taxon>
        <taxon>Bacilli</taxon>
        <taxon>Bacillales</taxon>
        <taxon>Paenibacillaceae</taxon>
        <taxon>Brevibacillus</taxon>
    </lineage>
</organism>
<name>A0A075R1E5_BRELA</name>
<dbReference type="KEGG" id="blr:BRLA_c020810"/>
<dbReference type="EMBL" id="CP007806">
    <property type="protein sequence ID" value="AIG26402.1"/>
    <property type="molecule type" value="Genomic_DNA"/>
</dbReference>
<protein>
    <submittedName>
        <fullName evidence="1">Uncharacterized protein</fullName>
    </submittedName>
</protein>
<evidence type="ECO:0000313" key="2">
    <source>
        <dbReference type="Proteomes" id="UP000005850"/>
    </source>
</evidence>
<proteinExistence type="predicted"/>
<sequence>MFNRNFTNANEVFPIIDLIRRELKKGGLYAGGDDLTIVQSQREPEVVSVEVLRELASHPSLVTTVIYTYDNGTIEKLSLERDDSLLITGFLIEVEQSSIVNEELEEETDIQACRAIQGSIIRENGLFKSLQLDYVRAV</sequence>
<dbReference type="STRING" id="1042163.BRLA_c020810"/>
<evidence type="ECO:0000313" key="1">
    <source>
        <dbReference type="EMBL" id="AIG26402.1"/>
    </source>
</evidence>
<dbReference type="HOGENOM" id="CLU_1843160_0_0_9"/>
<dbReference type="eggNOG" id="ENOG5033VZI">
    <property type="taxonomic scope" value="Bacteria"/>
</dbReference>
<gene>
    <name evidence="1" type="ORF">BRLA_c020810</name>
</gene>
<reference evidence="1 2" key="1">
    <citation type="journal article" date="2011" name="J. Bacteriol.">
        <title>Genome sequence of Brevibacillus laterosporus LMG 15441, a pathogen of invertebrates.</title>
        <authorList>
            <person name="Djukic M."/>
            <person name="Poehlein A."/>
            <person name="Thurmer A."/>
            <person name="Daniel R."/>
        </authorList>
    </citation>
    <scope>NUCLEOTIDE SEQUENCE [LARGE SCALE GENOMIC DNA]</scope>
    <source>
        <strain evidence="1 2">LMG 15441</strain>
    </source>
</reference>
<dbReference type="Proteomes" id="UP000005850">
    <property type="component" value="Chromosome"/>
</dbReference>
<accession>A0A075R1E5</accession>
<dbReference type="AlphaFoldDB" id="A0A075R1E5"/>
<keyword evidence="2" id="KW-1185">Reference proteome</keyword>